<dbReference type="KEGG" id="qsa:O6P43_022264"/>
<keyword evidence="6 11" id="KW-1133">Transmembrane helix</keyword>
<keyword evidence="14" id="KW-1185">Reference proteome</keyword>
<keyword evidence="7 11" id="KW-0472">Membrane</keyword>
<dbReference type="InterPro" id="IPR001841">
    <property type="entry name" value="Znf_RING"/>
</dbReference>
<dbReference type="AlphaFoldDB" id="A0AAD7PI29"/>
<evidence type="ECO:0000256" key="3">
    <source>
        <dbReference type="ARBA" id="ARBA00022723"/>
    </source>
</evidence>
<dbReference type="InterPro" id="IPR013083">
    <property type="entry name" value="Znf_RING/FYVE/PHD"/>
</dbReference>
<proteinExistence type="inferred from homology"/>
<evidence type="ECO:0000256" key="11">
    <source>
        <dbReference type="SAM" id="Phobius"/>
    </source>
</evidence>
<gene>
    <name evidence="13" type="ORF">O6P43_022264</name>
</gene>
<keyword evidence="3" id="KW-0479">Metal-binding</keyword>
<dbReference type="EMBL" id="JARAOO010000009">
    <property type="protein sequence ID" value="KAJ7955724.1"/>
    <property type="molecule type" value="Genomic_DNA"/>
</dbReference>
<evidence type="ECO:0000256" key="9">
    <source>
        <dbReference type="PROSITE-ProRule" id="PRU00175"/>
    </source>
</evidence>
<comment type="similarity">
    <text evidence="8">Belongs to the RING-type zinc finger family. ATL subfamily.</text>
</comment>
<dbReference type="GO" id="GO:0008270">
    <property type="term" value="F:zinc ion binding"/>
    <property type="evidence" value="ECO:0007669"/>
    <property type="project" value="UniProtKB-KW"/>
</dbReference>
<sequence>MPPPPSPYHHATTGPQSQIQTPPPKQNHKLLSFLLKAIIMTFITSLFFIFLGFAALILLHLCLAGAVLHHPRFRRSTQLQATSSNGLSPHDVKKLSQFRLAKGNEPESDFQCVVCLDGLRNGQWCRELSVCGHVFHRRCVDTWLIKMAACPICRTPVSLNVGTVDSPSGPKEEEAKQLWAFW</sequence>
<keyword evidence="4 9" id="KW-0863">Zinc-finger</keyword>
<protein>
    <submittedName>
        <fullName evidence="13">RING-H2 finger protein ATL56</fullName>
    </submittedName>
</protein>
<evidence type="ECO:0000256" key="1">
    <source>
        <dbReference type="ARBA" id="ARBA00004370"/>
    </source>
</evidence>
<evidence type="ECO:0000256" key="8">
    <source>
        <dbReference type="ARBA" id="ARBA00024209"/>
    </source>
</evidence>
<dbReference type="EMBL" id="JARAOO010000009">
    <property type="protein sequence ID" value="KAJ7955723.1"/>
    <property type="molecule type" value="Genomic_DNA"/>
</dbReference>
<reference evidence="13" key="1">
    <citation type="journal article" date="2023" name="Science">
        <title>Elucidation of the pathway for biosynthesis of saponin adjuvants from the soapbark tree.</title>
        <authorList>
            <person name="Reed J."/>
            <person name="Orme A."/>
            <person name="El-Demerdash A."/>
            <person name="Owen C."/>
            <person name="Martin L.B.B."/>
            <person name="Misra R.C."/>
            <person name="Kikuchi S."/>
            <person name="Rejzek M."/>
            <person name="Martin A.C."/>
            <person name="Harkess A."/>
            <person name="Leebens-Mack J."/>
            <person name="Louveau T."/>
            <person name="Stephenson M.J."/>
            <person name="Osbourn A."/>
        </authorList>
    </citation>
    <scope>NUCLEOTIDE SEQUENCE</scope>
    <source>
        <strain evidence="13">S10</strain>
    </source>
</reference>
<evidence type="ECO:0000256" key="10">
    <source>
        <dbReference type="SAM" id="MobiDB-lite"/>
    </source>
</evidence>
<evidence type="ECO:0000256" key="5">
    <source>
        <dbReference type="ARBA" id="ARBA00022833"/>
    </source>
</evidence>
<evidence type="ECO:0000259" key="12">
    <source>
        <dbReference type="PROSITE" id="PS50089"/>
    </source>
</evidence>
<keyword evidence="2 11" id="KW-0812">Transmembrane</keyword>
<keyword evidence="5" id="KW-0862">Zinc</keyword>
<evidence type="ECO:0000256" key="7">
    <source>
        <dbReference type="ARBA" id="ARBA00023136"/>
    </source>
</evidence>
<evidence type="ECO:0000256" key="4">
    <source>
        <dbReference type="ARBA" id="ARBA00022771"/>
    </source>
</evidence>
<dbReference type="Proteomes" id="UP001163823">
    <property type="component" value="Chromosome 9"/>
</dbReference>
<evidence type="ECO:0000256" key="2">
    <source>
        <dbReference type="ARBA" id="ARBA00022692"/>
    </source>
</evidence>
<dbReference type="PROSITE" id="PS50089">
    <property type="entry name" value="ZF_RING_2"/>
    <property type="match status" value="1"/>
</dbReference>
<dbReference type="SUPFAM" id="SSF57850">
    <property type="entry name" value="RING/U-box"/>
    <property type="match status" value="1"/>
</dbReference>
<evidence type="ECO:0000313" key="13">
    <source>
        <dbReference type="EMBL" id="KAJ7955724.1"/>
    </source>
</evidence>
<evidence type="ECO:0000313" key="14">
    <source>
        <dbReference type="Proteomes" id="UP001163823"/>
    </source>
</evidence>
<feature type="region of interest" description="Disordered" evidence="10">
    <location>
        <begin position="1"/>
        <end position="24"/>
    </location>
</feature>
<comment type="caution">
    <text evidence="13">The sequence shown here is derived from an EMBL/GenBank/DDBJ whole genome shotgun (WGS) entry which is preliminary data.</text>
</comment>
<dbReference type="GO" id="GO:0016020">
    <property type="term" value="C:membrane"/>
    <property type="evidence" value="ECO:0007669"/>
    <property type="project" value="UniProtKB-SubCell"/>
</dbReference>
<feature type="transmembrane region" description="Helical" evidence="11">
    <location>
        <begin position="37"/>
        <end position="68"/>
    </location>
</feature>
<dbReference type="SMART" id="SM00184">
    <property type="entry name" value="RING"/>
    <property type="match status" value="1"/>
</dbReference>
<evidence type="ECO:0000256" key="6">
    <source>
        <dbReference type="ARBA" id="ARBA00022989"/>
    </source>
</evidence>
<feature type="domain" description="RING-type" evidence="12">
    <location>
        <begin position="112"/>
        <end position="154"/>
    </location>
</feature>
<comment type="subcellular location">
    <subcellularLocation>
        <location evidence="1">Membrane</location>
    </subcellularLocation>
</comment>
<dbReference type="PANTHER" id="PTHR46539:SF9">
    <property type="entry name" value="RING-H2 FINGER PROTEIN ATL56"/>
    <property type="match status" value="1"/>
</dbReference>
<dbReference type="PANTHER" id="PTHR46539">
    <property type="entry name" value="E3 UBIQUITIN-PROTEIN LIGASE ATL42"/>
    <property type="match status" value="1"/>
</dbReference>
<dbReference type="Gene3D" id="3.30.40.10">
    <property type="entry name" value="Zinc/RING finger domain, C3HC4 (zinc finger)"/>
    <property type="match status" value="1"/>
</dbReference>
<organism evidence="13 14">
    <name type="scientific">Quillaja saponaria</name>
    <name type="common">Soap bark tree</name>
    <dbReference type="NCBI Taxonomy" id="32244"/>
    <lineage>
        <taxon>Eukaryota</taxon>
        <taxon>Viridiplantae</taxon>
        <taxon>Streptophyta</taxon>
        <taxon>Embryophyta</taxon>
        <taxon>Tracheophyta</taxon>
        <taxon>Spermatophyta</taxon>
        <taxon>Magnoliopsida</taxon>
        <taxon>eudicotyledons</taxon>
        <taxon>Gunneridae</taxon>
        <taxon>Pentapetalae</taxon>
        <taxon>rosids</taxon>
        <taxon>fabids</taxon>
        <taxon>Fabales</taxon>
        <taxon>Quillajaceae</taxon>
        <taxon>Quillaja</taxon>
    </lineage>
</organism>
<name>A0AAD7PI29_QUISA</name>
<accession>A0AAD7PI29</accession>
<dbReference type="Pfam" id="PF13639">
    <property type="entry name" value="zf-RING_2"/>
    <property type="match status" value="1"/>
</dbReference>